<dbReference type="RefSeq" id="WP_118261473.1">
    <property type="nucleotide sequence ID" value="NZ_CALBWO010000071.1"/>
</dbReference>
<feature type="binding site" evidence="2">
    <location>
        <position position="95"/>
    </location>
    <ligand>
        <name>Fe cation</name>
        <dbReference type="ChEBI" id="CHEBI:24875"/>
        <note>catalytic</note>
    </ligand>
</feature>
<proteinExistence type="inferred from homology"/>
<keyword evidence="2" id="KW-0479">Metal-binding</keyword>
<dbReference type="EMBL" id="QRZA01000040">
    <property type="protein sequence ID" value="RGV31091.1"/>
    <property type="molecule type" value="Genomic_DNA"/>
</dbReference>
<evidence type="ECO:0000313" key="3">
    <source>
        <dbReference type="EMBL" id="RGV31091.1"/>
    </source>
</evidence>
<organism evidence="3 4">
    <name type="scientific">Butyricimonas virosa</name>
    <dbReference type="NCBI Taxonomy" id="544645"/>
    <lineage>
        <taxon>Bacteria</taxon>
        <taxon>Pseudomonadati</taxon>
        <taxon>Bacteroidota</taxon>
        <taxon>Bacteroidia</taxon>
        <taxon>Bacteroidales</taxon>
        <taxon>Odoribacteraceae</taxon>
        <taxon>Butyricimonas</taxon>
    </lineage>
</organism>
<comment type="caution">
    <text evidence="3">The sequence shown here is derived from an EMBL/GenBank/DDBJ whole genome shotgun (WGS) entry which is preliminary data.</text>
</comment>
<dbReference type="InterPro" id="IPR011051">
    <property type="entry name" value="RmlC_Cupin_sf"/>
</dbReference>
<dbReference type="SUPFAM" id="SSF51182">
    <property type="entry name" value="RmlC-like cupins"/>
    <property type="match status" value="1"/>
</dbReference>
<accession>A0A412WUY2</accession>
<dbReference type="STRING" id="1121130.GCA_000519105_03772"/>
<evidence type="ECO:0000313" key="4">
    <source>
        <dbReference type="Proteomes" id="UP000283589"/>
    </source>
</evidence>
<dbReference type="GO" id="GO:0005506">
    <property type="term" value="F:iron ion binding"/>
    <property type="evidence" value="ECO:0007669"/>
    <property type="project" value="InterPro"/>
</dbReference>
<dbReference type="AlphaFoldDB" id="A0A412WUY2"/>
<dbReference type="InterPro" id="IPR014710">
    <property type="entry name" value="RmlC-like_jellyroll"/>
</dbReference>
<keyword evidence="2" id="KW-0408">Iron</keyword>
<dbReference type="Gene3D" id="2.60.120.10">
    <property type="entry name" value="Jelly Rolls"/>
    <property type="match status" value="1"/>
</dbReference>
<name>A0A412WUY2_9BACT</name>
<dbReference type="InterPro" id="IPR010300">
    <property type="entry name" value="CDO_1"/>
</dbReference>
<keyword evidence="3" id="KW-0223">Dioxygenase</keyword>
<dbReference type="GO" id="GO:0016702">
    <property type="term" value="F:oxidoreductase activity, acting on single donors with incorporation of molecular oxygen, incorporation of two atoms of oxygen"/>
    <property type="evidence" value="ECO:0007669"/>
    <property type="project" value="InterPro"/>
</dbReference>
<gene>
    <name evidence="3" type="ORF">DWW18_18885</name>
</gene>
<keyword evidence="3" id="KW-0560">Oxidoreductase</keyword>
<comment type="similarity">
    <text evidence="1">Belongs to the cysteine dioxygenase family.</text>
</comment>
<protein>
    <submittedName>
        <fullName evidence="3">Cysteine dioxygenase</fullName>
    </submittedName>
</protein>
<reference evidence="3 4" key="1">
    <citation type="submission" date="2018-08" db="EMBL/GenBank/DDBJ databases">
        <title>A genome reference for cultivated species of the human gut microbiota.</title>
        <authorList>
            <person name="Zou Y."/>
            <person name="Xue W."/>
            <person name="Luo G."/>
        </authorList>
    </citation>
    <scope>NUCLEOTIDE SEQUENCE [LARGE SCALE GENOMIC DNA]</scope>
    <source>
        <strain evidence="3 4">AF14-49</strain>
    </source>
</reference>
<feature type="binding site" evidence="2">
    <location>
        <position position="150"/>
    </location>
    <ligand>
        <name>Fe cation</name>
        <dbReference type="ChEBI" id="CHEBI:24875"/>
        <note>catalytic</note>
    </ligand>
</feature>
<sequence length="183" mass="20925">MNKILQEDFDLAPCMVAGYESFMGGLLNIVHSGPICESMGEQIKSYVLDFVQNYPLDSFDRFSDETYMRNYIGRDESGWEAIVMSWKKGNRTAIHAHPQFAGYTFADGEFLVEVFEPFKEGIRLVQEMTISDIHGLYAIGEAGKFNNHIHRITCLSDMAHSLHVYSDDALKGEKLDEQMIYQF</sequence>
<feature type="binding site" evidence="2">
    <location>
        <position position="97"/>
    </location>
    <ligand>
        <name>Fe cation</name>
        <dbReference type="ChEBI" id="CHEBI:24875"/>
        <note>catalytic</note>
    </ligand>
</feature>
<dbReference type="Pfam" id="PF05995">
    <property type="entry name" value="CDO_I"/>
    <property type="match status" value="1"/>
</dbReference>
<evidence type="ECO:0000256" key="1">
    <source>
        <dbReference type="ARBA" id="ARBA00006622"/>
    </source>
</evidence>
<evidence type="ECO:0000256" key="2">
    <source>
        <dbReference type="PIRSR" id="PIRSR610300-51"/>
    </source>
</evidence>
<dbReference type="Proteomes" id="UP000283589">
    <property type="component" value="Unassembled WGS sequence"/>
</dbReference>